<evidence type="ECO:0000256" key="8">
    <source>
        <dbReference type="PIRSR" id="PIRSR602401-1"/>
    </source>
</evidence>
<dbReference type="CDD" id="cd11065">
    <property type="entry name" value="CYP64-like"/>
    <property type="match status" value="1"/>
</dbReference>
<dbReference type="AlphaFoldDB" id="A0A395I0N9"/>
<keyword evidence="5 9" id="KW-0560">Oxidoreductase</keyword>
<dbReference type="PANTHER" id="PTHR46300">
    <property type="entry name" value="P450, PUTATIVE (EUROFUNG)-RELATED-RELATED"/>
    <property type="match status" value="1"/>
</dbReference>
<comment type="similarity">
    <text evidence="2 9">Belongs to the cytochrome P450 family.</text>
</comment>
<dbReference type="Pfam" id="PF00067">
    <property type="entry name" value="p450"/>
    <property type="match status" value="2"/>
</dbReference>
<dbReference type="GO" id="GO:0005506">
    <property type="term" value="F:iron ion binding"/>
    <property type="evidence" value="ECO:0007669"/>
    <property type="project" value="InterPro"/>
</dbReference>
<keyword evidence="11" id="KW-1185">Reference proteome</keyword>
<dbReference type="STRING" id="1450537.A0A395I0N9"/>
<evidence type="ECO:0000256" key="6">
    <source>
        <dbReference type="ARBA" id="ARBA00023004"/>
    </source>
</evidence>
<comment type="cofactor">
    <cofactor evidence="1 8">
        <name>heme</name>
        <dbReference type="ChEBI" id="CHEBI:30413"/>
    </cofactor>
</comment>
<dbReference type="InterPro" id="IPR017972">
    <property type="entry name" value="Cyt_P450_CS"/>
</dbReference>
<dbReference type="GO" id="GO:0020037">
    <property type="term" value="F:heme binding"/>
    <property type="evidence" value="ECO:0007669"/>
    <property type="project" value="InterPro"/>
</dbReference>
<evidence type="ECO:0000313" key="10">
    <source>
        <dbReference type="EMBL" id="RAL13285.1"/>
    </source>
</evidence>
<dbReference type="SUPFAM" id="SSF48264">
    <property type="entry name" value="Cytochrome P450"/>
    <property type="match status" value="1"/>
</dbReference>
<feature type="binding site" description="axial binding residue" evidence="8">
    <location>
        <position position="336"/>
    </location>
    <ligand>
        <name>heme</name>
        <dbReference type="ChEBI" id="CHEBI:30413"/>
    </ligand>
    <ligandPart>
        <name>Fe</name>
        <dbReference type="ChEBI" id="CHEBI:18248"/>
    </ligandPart>
</feature>
<dbReference type="InterPro" id="IPR002401">
    <property type="entry name" value="Cyt_P450_E_grp-I"/>
</dbReference>
<evidence type="ECO:0000256" key="9">
    <source>
        <dbReference type="RuleBase" id="RU000461"/>
    </source>
</evidence>
<proteinExistence type="inferred from homology"/>
<gene>
    <name evidence="10" type="ORF">BO97DRAFT_450713</name>
</gene>
<reference evidence="10 11" key="1">
    <citation type="submission" date="2018-02" db="EMBL/GenBank/DDBJ databases">
        <title>The genomes of Aspergillus section Nigri reveals drivers in fungal speciation.</title>
        <authorList>
            <consortium name="DOE Joint Genome Institute"/>
            <person name="Vesth T.C."/>
            <person name="Nybo J."/>
            <person name="Theobald S."/>
            <person name="Brandl J."/>
            <person name="Frisvad J.C."/>
            <person name="Nielsen K.F."/>
            <person name="Lyhne E.K."/>
            <person name="Kogle M.E."/>
            <person name="Kuo A."/>
            <person name="Riley R."/>
            <person name="Clum A."/>
            <person name="Nolan M."/>
            <person name="Lipzen A."/>
            <person name="Salamov A."/>
            <person name="Henrissat B."/>
            <person name="Wiebenga A."/>
            <person name="De vries R.P."/>
            <person name="Grigoriev I.V."/>
            <person name="Mortensen U.H."/>
            <person name="Andersen M.R."/>
            <person name="Baker S.E."/>
        </authorList>
    </citation>
    <scope>NUCLEOTIDE SEQUENCE [LARGE SCALE GENOMIC DNA]</scope>
    <source>
        <strain evidence="10 11">CBS 101889</strain>
    </source>
</reference>
<dbReference type="Proteomes" id="UP000248961">
    <property type="component" value="Unassembled WGS sequence"/>
</dbReference>
<keyword evidence="4 8" id="KW-0479">Metal-binding</keyword>
<dbReference type="PROSITE" id="PS00086">
    <property type="entry name" value="CYTOCHROME_P450"/>
    <property type="match status" value="1"/>
</dbReference>
<dbReference type="Gene3D" id="1.10.630.10">
    <property type="entry name" value="Cytochrome P450"/>
    <property type="match status" value="2"/>
</dbReference>
<dbReference type="RefSeq" id="XP_025552439.1">
    <property type="nucleotide sequence ID" value="XM_025698940.1"/>
</dbReference>
<name>A0A395I0N9_ASPHC</name>
<dbReference type="PRINTS" id="PR00463">
    <property type="entry name" value="EP450I"/>
</dbReference>
<dbReference type="EMBL" id="KZ824280">
    <property type="protein sequence ID" value="RAL13285.1"/>
    <property type="molecule type" value="Genomic_DNA"/>
</dbReference>
<keyword evidence="6 8" id="KW-0408">Iron</keyword>
<accession>A0A395I0N9</accession>
<keyword evidence="7 9" id="KW-0503">Monooxygenase</keyword>
<evidence type="ECO:0000256" key="1">
    <source>
        <dbReference type="ARBA" id="ARBA00001971"/>
    </source>
</evidence>
<organism evidence="10 11">
    <name type="scientific">Aspergillus homomorphus (strain CBS 101889)</name>
    <dbReference type="NCBI Taxonomy" id="1450537"/>
    <lineage>
        <taxon>Eukaryota</taxon>
        <taxon>Fungi</taxon>
        <taxon>Dikarya</taxon>
        <taxon>Ascomycota</taxon>
        <taxon>Pezizomycotina</taxon>
        <taxon>Eurotiomycetes</taxon>
        <taxon>Eurotiomycetidae</taxon>
        <taxon>Eurotiales</taxon>
        <taxon>Aspergillaceae</taxon>
        <taxon>Aspergillus</taxon>
        <taxon>Aspergillus subgen. Circumdati</taxon>
    </lineage>
</organism>
<dbReference type="GO" id="GO:0016705">
    <property type="term" value="F:oxidoreductase activity, acting on paired donors, with incorporation or reduction of molecular oxygen"/>
    <property type="evidence" value="ECO:0007669"/>
    <property type="project" value="InterPro"/>
</dbReference>
<dbReference type="GeneID" id="37203229"/>
<dbReference type="InterPro" id="IPR001128">
    <property type="entry name" value="Cyt_P450"/>
</dbReference>
<keyword evidence="3 8" id="KW-0349">Heme</keyword>
<dbReference type="GO" id="GO:0004497">
    <property type="term" value="F:monooxygenase activity"/>
    <property type="evidence" value="ECO:0007669"/>
    <property type="project" value="UniProtKB-KW"/>
</dbReference>
<evidence type="ECO:0000256" key="3">
    <source>
        <dbReference type="ARBA" id="ARBA00022617"/>
    </source>
</evidence>
<evidence type="ECO:0000256" key="7">
    <source>
        <dbReference type="ARBA" id="ARBA00023033"/>
    </source>
</evidence>
<evidence type="ECO:0000256" key="4">
    <source>
        <dbReference type="ARBA" id="ARBA00022723"/>
    </source>
</evidence>
<dbReference type="InterPro" id="IPR050364">
    <property type="entry name" value="Cytochrome_P450_fung"/>
</dbReference>
<dbReference type="InterPro" id="IPR036396">
    <property type="entry name" value="Cyt_P450_sf"/>
</dbReference>
<dbReference type="OrthoDB" id="1470350at2759"/>
<evidence type="ECO:0000256" key="2">
    <source>
        <dbReference type="ARBA" id="ARBA00010617"/>
    </source>
</evidence>
<evidence type="ECO:0000313" key="11">
    <source>
        <dbReference type="Proteomes" id="UP000248961"/>
    </source>
</evidence>
<dbReference type="PANTHER" id="PTHR46300:SF1">
    <property type="entry name" value="P450, PUTATIVE (EUROFUNG)-RELATED"/>
    <property type="match status" value="1"/>
</dbReference>
<dbReference type="VEuPathDB" id="FungiDB:BO97DRAFT_450713"/>
<sequence>MILAIGLATLIADWHDQYGPIICVRFGSLKIIFLGSYEVVHELLEKRGSNYSSRPQFLADRVSNGLLPTFLPYAEKWKAHHRLHSSLLTLQASQQYQALQEVESLQLVWELLEPHADFAARFQRYASSQIFALAYGKRMPRGDEEQVRELDEIMAGILQGINLGNEVFPVLKYLPRPPSPDHPTSLLSTADLWYNIGALYEAGTDSTAILLEVFMLAMVLHPIAQRRAQHELDTVLGTTPRLPALTDLSSLPYTRALISELLRWRHPSPGGLHHATTAADFYRGFHIPGDTAVVANHFSADTDPALFPDPLAFEPERWLRNPGLPVSAFGFGRRACPGRYLGWNSVAIAVARLLWVYEIVPQRDRLGREVVPDPWDLTQGIGVRPRCVRARVRVRGGCIGVGERRGIVERAWEGLGGDVDLRELLGV</sequence>
<protein>
    <submittedName>
        <fullName evidence="10">Cytochrome P450</fullName>
    </submittedName>
</protein>
<evidence type="ECO:0000256" key="5">
    <source>
        <dbReference type="ARBA" id="ARBA00023002"/>
    </source>
</evidence>